<dbReference type="GO" id="GO:0046872">
    <property type="term" value="F:metal ion binding"/>
    <property type="evidence" value="ECO:0007669"/>
    <property type="project" value="UniProtKB-KW"/>
</dbReference>
<evidence type="ECO:0000313" key="18">
    <source>
        <dbReference type="WBParaSite" id="Gr19_v10_g5259.t1"/>
    </source>
</evidence>
<name>A0A914HZN0_GLORO</name>
<evidence type="ECO:0000256" key="15">
    <source>
        <dbReference type="SAM" id="MobiDB-lite"/>
    </source>
</evidence>
<dbReference type="CDD" id="cd07830">
    <property type="entry name" value="STKc_MAK_like"/>
    <property type="match status" value="1"/>
</dbReference>
<dbReference type="FunFam" id="3.30.200.20:FF:000071">
    <property type="entry name" value="serine/threonine-protein kinase MAK isoform X1"/>
    <property type="match status" value="1"/>
</dbReference>
<accession>A0A914HZN0</accession>
<dbReference type="PROSITE" id="PS00108">
    <property type="entry name" value="PROTEIN_KINASE_ST"/>
    <property type="match status" value="1"/>
</dbReference>
<dbReference type="PROSITE" id="PS00107">
    <property type="entry name" value="PROTEIN_KINASE_ATP"/>
    <property type="match status" value="1"/>
</dbReference>
<sequence>MGWKLAVELRTAFPLPSELLPPSSGRLFLVYVVPPPVMTTAPKAAATALGGVLSTVQAPLNLVGLPSAYSSGIKTAPAGSAQSLADRYRINKKVGDGTFGEVSLAIKMDTGDVVAIKRMKKRFFSWDEAMSLREVKSLKKLNHPNIIRLREVIRENDVLYFVFEFMKENLYELMKDRDRYFPENAIRNIIYQVLQGLSYMHKNGFFHRDMKPENIMCNGTELVKIADFGLAREIRSRPPFTDYVSTRWYRAPEILLRSTSYNSPIDLWALGCIMAELYMLRPLFPGTSELDQIFKIVNILGTPQKEEWPEGFKLATQMNFNFHQSQGVQLQSIVNTVGDYGLQLMCDMLTWNPEKRPTASNCLRHKYFQVGQKLGAPVISQPASSTARKNSVDSTQSDSKLILSKRVNAKLTQKGLEDDELADSEKVANEQQPQSGHGSNVIPESEEKTTMLRGPDRNRNLSLSKGTLGVEGLADLLLDPTKNKVSGESVQKRQPHVGTSNEGEGEAASKDKSNRNLSGKKATAKELYLSKSRYMPGMRADGPSSLSAGVNRKTVAQPTIVGGGGVRSSVQARFEYAYGYVPSFGGARQQQQQQNSGANSNLLNNSSSSIMPMNGPPTGNSIKPNSFSTTAGRINWAAKYQRN</sequence>
<dbReference type="InterPro" id="IPR000719">
    <property type="entry name" value="Prot_kinase_dom"/>
</dbReference>
<evidence type="ECO:0000256" key="6">
    <source>
        <dbReference type="ARBA" id="ARBA00022723"/>
    </source>
</evidence>
<feature type="domain" description="Protein kinase" evidence="16">
    <location>
        <begin position="88"/>
        <end position="368"/>
    </location>
</feature>
<evidence type="ECO:0000256" key="12">
    <source>
        <dbReference type="ARBA" id="ARBA00047899"/>
    </source>
</evidence>
<evidence type="ECO:0000256" key="13">
    <source>
        <dbReference type="ARBA" id="ARBA00048679"/>
    </source>
</evidence>
<comment type="catalytic activity">
    <reaction evidence="13">
        <text>L-seryl-[protein] + ATP = O-phospho-L-seryl-[protein] + ADP + H(+)</text>
        <dbReference type="Rhea" id="RHEA:17989"/>
        <dbReference type="Rhea" id="RHEA-COMP:9863"/>
        <dbReference type="Rhea" id="RHEA-COMP:11604"/>
        <dbReference type="ChEBI" id="CHEBI:15378"/>
        <dbReference type="ChEBI" id="CHEBI:29999"/>
        <dbReference type="ChEBI" id="CHEBI:30616"/>
        <dbReference type="ChEBI" id="CHEBI:83421"/>
        <dbReference type="ChEBI" id="CHEBI:456216"/>
        <dbReference type="EC" id="2.7.11.1"/>
    </reaction>
</comment>
<evidence type="ECO:0000313" key="17">
    <source>
        <dbReference type="Proteomes" id="UP000887572"/>
    </source>
</evidence>
<organism evidence="17 18">
    <name type="scientific">Globodera rostochiensis</name>
    <name type="common">Golden nematode worm</name>
    <name type="synonym">Heterodera rostochiensis</name>
    <dbReference type="NCBI Taxonomy" id="31243"/>
    <lineage>
        <taxon>Eukaryota</taxon>
        <taxon>Metazoa</taxon>
        <taxon>Ecdysozoa</taxon>
        <taxon>Nematoda</taxon>
        <taxon>Chromadorea</taxon>
        <taxon>Rhabditida</taxon>
        <taxon>Tylenchina</taxon>
        <taxon>Tylenchomorpha</taxon>
        <taxon>Tylenchoidea</taxon>
        <taxon>Heteroderidae</taxon>
        <taxon>Heteroderinae</taxon>
        <taxon>Globodera</taxon>
    </lineage>
</organism>
<dbReference type="InterPro" id="IPR011009">
    <property type="entry name" value="Kinase-like_dom_sf"/>
</dbReference>
<feature type="binding site" evidence="14">
    <location>
        <position position="117"/>
    </location>
    <ligand>
        <name>ATP</name>
        <dbReference type="ChEBI" id="CHEBI:30616"/>
    </ligand>
</feature>
<keyword evidence="6" id="KW-0479">Metal-binding</keyword>
<dbReference type="AlphaFoldDB" id="A0A914HZN0"/>
<comment type="cofactor">
    <cofactor evidence="1">
        <name>Mg(2+)</name>
        <dbReference type="ChEBI" id="CHEBI:18420"/>
    </cofactor>
</comment>
<evidence type="ECO:0000256" key="14">
    <source>
        <dbReference type="PROSITE-ProRule" id="PRU10141"/>
    </source>
</evidence>
<feature type="compositionally biased region" description="Polar residues" evidence="15">
    <location>
        <begin position="429"/>
        <end position="438"/>
    </location>
</feature>
<dbReference type="Proteomes" id="UP000887572">
    <property type="component" value="Unplaced"/>
</dbReference>
<feature type="region of interest" description="Disordered" evidence="15">
    <location>
        <begin position="484"/>
        <end position="523"/>
    </location>
</feature>
<evidence type="ECO:0000256" key="5">
    <source>
        <dbReference type="ARBA" id="ARBA00022679"/>
    </source>
</evidence>
<proteinExistence type="predicted"/>
<keyword evidence="4" id="KW-0723">Serine/threonine-protein kinase</keyword>
<dbReference type="WBParaSite" id="Gr19_v10_g5259.t1">
    <property type="protein sequence ID" value="Gr19_v10_g5259.t1"/>
    <property type="gene ID" value="Gr19_v10_g5259"/>
</dbReference>
<evidence type="ECO:0000256" key="9">
    <source>
        <dbReference type="ARBA" id="ARBA00022840"/>
    </source>
</evidence>
<keyword evidence="5" id="KW-0808">Transferase</keyword>
<dbReference type="Pfam" id="PF00069">
    <property type="entry name" value="Pkinase"/>
    <property type="match status" value="1"/>
</dbReference>
<keyword evidence="11" id="KW-0966">Cell projection</keyword>
<evidence type="ECO:0000256" key="7">
    <source>
        <dbReference type="ARBA" id="ARBA00022741"/>
    </source>
</evidence>
<feature type="region of interest" description="Disordered" evidence="15">
    <location>
        <begin position="380"/>
        <end position="399"/>
    </location>
</feature>
<dbReference type="Gene3D" id="3.30.200.20">
    <property type="entry name" value="Phosphorylase Kinase, domain 1"/>
    <property type="match status" value="1"/>
</dbReference>
<evidence type="ECO:0000256" key="10">
    <source>
        <dbReference type="ARBA" id="ARBA00022842"/>
    </source>
</evidence>
<evidence type="ECO:0000256" key="4">
    <source>
        <dbReference type="ARBA" id="ARBA00022527"/>
    </source>
</evidence>
<feature type="compositionally biased region" description="Polar residues" evidence="15">
    <location>
        <begin position="381"/>
        <end position="399"/>
    </location>
</feature>
<dbReference type="GO" id="GO:0004674">
    <property type="term" value="F:protein serine/threonine kinase activity"/>
    <property type="evidence" value="ECO:0007669"/>
    <property type="project" value="UniProtKB-KW"/>
</dbReference>
<dbReference type="PANTHER" id="PTHR24055">
    <property type="entry name" value="MITOGEN-ACTIVATED PROTEIN KINASE"/>
    <property type="match status" value="1"/>
</dbReference>
<dbReference type="EC" id="2.7.11.1" evidence="3"/>
<feature type="compositionally biased region" description="Polar residues" evidence="15">
    <location>
        <begin position="617"/>
        <end position="628"/>
    </location>
</feature>
<feature type="compositionally biased region" description="Basic and acidic residues" evidence="15">
    <location>
        <begin position="445"/>
        <end position="459"/>
    </location>
</feature>
<keyword evidence="9 14" id="KW-0067">ATP-binding</keyword>
<keyword evidence="17" id="KW-1185">Reference proteome</keyword>
<feature type="compositionally biased region" description="Low complexity" evidence="15">
    <location>
        <begin position="589"/>
        <end position="609"/>
    </location>
</feature>
<reference evidence="18" key="1">
    <citation type="submission" date="2022-11" db="UniProtKB">
        <authorList>
            <consortium name="WormBaseParasite"/>
        </authorList>
    </citation>
    <scope>IDENTIFICATION</scope>
</reference>
<comment type="catalytic activity">
    <reaction evidence="12">
        <text>L-threonyl-[protein] + ATP = O-phospho-L-threonyl-[protein] + ADP + H(+)</text>
        <dbReference type="Rhea" id="RHEA:46608"/>
        <dbReference type="Rhea" id="RHEA-COMP:11060"/>
        <dbReference type="Rhea" id="RHEA-COMP:11605"/>
        <dbReference type="ChEBI" id="CHEBI:15378"/>
        <dbReference type="ChEBI" id="CHEBI:30013"/>
        <dbReference type="ChEBI" id="CHEBI:30616"/>
        <dbReference type="ChEBI" id="CHEBI:61977"/>
        <dbReference type="ChEBI" id="CHEBI:456216"/>
        <dbReference type="EC" id="2.7.11.1"/>
    </reaction>
</comment>
<dbReference type="GO" id="GO:0005524">
    <property type="term" value="F:ATP binding"/>
    <property type="evidence" value="ECO:0007669"/>
    <property type="project" value="UniProtKB-UniRule"/>
</dbReference>
<feature type="region of interest" description="Disordered" evidence="15">
    <location>
        <begin position="587"/>
        <end position="628"/>
    </location>
</feature>
<dbReference type="PROSITE" id="PS50011">
    <property type="entry name" value="PROTEIN_KINASE_DOM"/>
    <property type="match status" value="1"/>
</dbReference>
<protein>
    <recommendedName>
        <fullName evidence="3">non-specific serine/threonine protein kinase</fullName>
        <ecNumber evidence="3">2.7.11.1</ecNumber>
    </recommendedName>
</protein>
<keyword evidence="10" id="KW-0460">Magnesium</keyword>
<keyword evidence="8" id="KW-0418">Kinase</keyword>
<dbReference type="FunFam" id="1.10.510.10:FF:000685">
    <property type="entry name" value="Serine/threonine-protein kinase dyf-5"/>
    <property type="match status" value="1"/>
</dbReference>
<evidence type="ECO:0000256" key="3">
    <source>
        <dbReference type="ARBA" id="ARBA00012513"/>
    </source>
</evidence>
<dbReference type="GO" id="GO:0005929">
    <property type="term" value="C:cilium"/>
    <property type="evidence" value="ECO:0007669"/>
    <property type="project" value="UniProtKB-SubCell"/>
</dbReference>
<dbReference type="SMART" id="SM00220">
    <property type="entry name" value="S_TKc"/>
    <property type="match status" value="1"/>
</dbReference>
<evidence type="ECO:0000256" key="1">
    <source>
        <dbReference type="ARBA" id="ARBA00001946"/>
    </source>
</evidence>
<keyword evidence="7 14" id="KW-0547">Nucleotide-binding</keyword>
<evidence type="ECO:0000256" key="11">
    <source>
        <dbReference type="ARBA" id="ARBA00023273"/>
    </source>
</evidence>
<feature type="region of interest" description="Disordered" evidence="15">
    <location>
        <begin position="415"/>
        <end position="463"/>
    </location>
</feature>
<dbReference type="InterPro" id="IPR050117">
    <property type="entry name" value="MAPK"/>
</dbReference>
<evidence type="ECO:0000256" key="8">
    <source>
        <dbReference type="ARBA" id="ARBA00022777"/>
    </source>
</evidence>
<dbReference type="SUPFAM" id="SSF56112">
    <property type="entry name" value="Protein kinase-like (PK-like)"/>
    <property type="match status" value="1"/>
</dbReference>
<dbReference type="Gene3D" id="1.10.510.10">
    <property type="entry name" value="Transferase(Phosphotransferase) domain 1"/>
    <property type="match status" value="1"/>
</dbReference>
<evidence type="ECO:0000256" key="2">
    <source>
        <dbReference type="ARBA" id="ARBA00004138"/>
    </source>
</evidence>
<evidence type="ECO:0000259" key="16">
    <source>
        <dbReference type="PROSITE" id="PS50011"/>
    </source>
</evidence>
<dbReference type="InterPro" id="IPR017441">
    <property type="entry name" value="Protein_kinase_ATP_BS"/>
</dbReference>
<comment type="subcellular location">
    <subcellularLocation>
        <location evidence="2">Cell projection</location>
        <location evidence="2">Cilium</location>
    </subcellularLocation>
</comment>
<dbReference type="InterPro" id="IPR008271">
    <property type="entry name" value="Ser/Thr_kinase_AS"/>
</dbReference>